<dbReference type="AlphaFoldDB" id="W9YGQ5"/>
<feature type="compositionally biased region" description="Polar residues" evidence="1">
    <location>
        <begin position="154"/>
        <end position="166"/>
    </location>
</feature>
<protein>
    <submittedName>
        <fullName evidence="2">Uncharacterized protein</fullName>
    </submittedName>
</protein>
<dbReference type="EMBL" id="AMWN01000004">
    <property type="protein sequence ID" value="EXJ88436.1"/>
    <property type="molecule type" value="Genomic_DNA"/>
</dbReference>
<dbReference type="HOGENOM" id="CLU_1467962_0_0_1"/>
<evidence type="ECO:0000313" key="2">
    <source>
        <dbReference type="EMBL" id="EXJ88436.1"/>
    </source>
</evidence>
<sequence length="184" mass="19937">MPSVTNGEAFTILRPFAPEIGVERRRKRGRPTREEAEERDRRLAAAGQIYEPKKRSAKKARLSGTPGSFTDPRPGTSPGMETPLSQHAEHLGEASGGRRRPKQQLEKEGSPRHAAPQSPLDDSGNERSTDAAHSPSDRLLLRSGERAQAAALVSRSTGEAQSSSFEQAEPEQKHGKIQTGSPSV</sequence>
<dbReference type="OrthoDB" id="5371646at2759"/>
<comment type="caution">
    <text evidence="2">The sequence shown here is derived from an EMBL/GenBank/DDBJ whole genome shotgun (WGS) entry which is preliminary data.</text>
</comment>
<dbReference type="eggNOG" id="ENOG502SA85">
    <property type="taxonomic scope" value="Eukaryota"/>
</dbReference>
<name>W9YGQ5_9EURO</name>
<evidence type="ECO:0000313" key="3">
    <source>
        <dbReference type="Proteomes" id="UP000019484"/>
    </source>
</evidence>
<dbReference type="Proteomes" id="UP000019484">
    <property type="component" value="Unassembled WGS sequence"/>
</dbReference>
<reference evidence="2 3" key="1">
    <citation type="submission" date="2013-03" db="EMBL/GenBank/DDBJ databases">
        <title>The Genome Sequence of Capronia coronata CBS 617.96.</title>
        <authorList>
            <consortium name="The Broad Institute Genomics Platform"/>
            <person name="Cuomo C."/>
            <person name="de Hoog S."/>
            <person name="Gorbushina A."/>
            <person name="Walker B."/>
            <person name="Young S.K."/>
            <person name="Zeng Q."/>
            <person name="Gargeya S."/>
            <person name="Fitzgerald M."/>
            <person name="Haas B."/>
            <person name="Abouelleil A."/>
            <person name="Allen A.W."/>
            <person name="Alvarado L."/>
            <person name="Arachchi H.M."/>
            <person name="Berlin A.M."/>
            <person name="Chapman S.B."/>
            <person name="Gainer-Dewar J."/>
            <person name="Goldberg J."/>
            <person name="Griggs A."/>
            <person name="Gujja S."/>
            <person name="Hansen M."/>
            <person name="Howarth C."/>
            <person name="Imamovic A."/>
            <person name="Ireland A."/>
            <person name="Larimer J."/>
            <person name="McCowan C."/>
            <person name="Murphy C."/>
            <person name="Pearson M."/>
            <person name="Poon T.W."/>
            <person name="Priest M."/>
            <person name="Roberts A."/>
            <person name="Saif S."/>
            <person name="Shea T."/>
            <person name="Sisk P."/>
            <person name="Sykes S."/>
            <person name="Wortman J."/>
            <person name="Nusbaum C."/>
            <person name="Birren B."/>
        </authorList>
    </citation>
    <scope>NUCLEOTIDE SEQUENCE [LARGE SCALE GENOMIC DNA]</scope>
    <source>
        <strain evidence="2 3">CBS 617.96</strain>
    </source>
</reference>
<feature type="region of interest" description="Disordered" evidence="1">
    <location>
        <begin position="1"/>
        <end position="184"/>
    </location>
</feature>
<feature type="compositionally biased region" description="Basic and acidic residues" evidence="1">
    <location>
        <begin position="31"/>
        <end position="43"/>
    </location>
</feature>
<proteinExistence type="predicted"/>
<organism evidence="2 3">
    <name type="scientific">Capronia coronata CBS 617.96</name>
    <dbReference type="NCBI Taxonomy" id="1182541"/>
    <lineage>
        <taxon>Eukaryota</taxon>
        <taxon>Fungi</taxon>
        <taxon>Dikarya</taxon>
        <taxon>Ascomycota</taxon>
        <taxon>Pezizomycotina</taxon>
        <taxon>Eurotiomycetes</taxon>
        <taxon>Chaetothyriomycetidae</taxon>
        <taxon>Chaetothyriales</taxon>
        <taxon>Herpotrichiellaceae</taxon>
        <taxon>Capronia</taxon>
    </lineage>
</organism>
<feature type="compositionally biased region" description="Basic and acidic residues" evidence="1">
    <location>
        <begin position="124"/>
        <end position="145"/>
    </location>
</feature>
<accession>W9YGQ5</accession>
<dbReference type="RefSeq" id="XP_007724442.1">
    <property type="nucleotide sequence ID" value="XM_007726252.1"/>
</dbReference>
<keyword evidence="3" id="KW-1185">Reference proteome</keyword>
<dbReference type="STRING" id="1182541.W9YGQ5"/>
<gene>
    <name evidence="2" type="ORF">A1O1_05366</name>
</gene>
<dbReference type="GeneID" id="19160241"/>
<evidence type="ECO:0000256" key="1">
    <source>
        <dbReference type="SAM" id="MobiDB-lite"/>
    </source>
</evidence>